<name>A0A0M2PWP5_PROHO</name>
<dbReference type="AlphaFoldDB" id="A0A0M2PWP5"/>
<dbReference type="Proteomes" id="UP000034681">
    <property type="component" value="Unassembled WGS sequence"/>
</dbReference>
<dbReference type="EMBL" id="AJTX02000005">
    <property type="protein sequence ID" value="KKI99507.1"/>
    <property type="molecule type" value="Genomic_DNA"/>
</dbReference>
<dbReference type="STRING" id="317619.GCA_000332315_04328"/>
<dbReference type="PANTHER" id="PTHR34123:SF1">
    <property type="entry name" value="OS04G0578200 PROTEIN"/>
    <property type="match status" value="1"/>
</dbReference>
<dbReference type="Gene3D" id="3.10.450.50">
    <property type="match status" value="1"/>
</dbReference>
<evidence type="ECO:0000313" key="1">
    <source>
        <dbReference type="EMBL" id="KKI99507.1"/>
    </source>
</evidence>
<dbReference type="InterPro" id="IPR018790">
    <property type="entry name" value="DUF2358"/>
</dbReference>
<accession>A0A0M2PWP5</accession>
<dbReference type="RefSeq" id="WP_016922776.1">
    <property type="nucleotide sequence ID" value="NZ_KB235942.1"/>
</dbReference>
<dbReference type="InterPro" id="IPR032710">
    <property type="entry name" value="NTF2-like_dom_sf"/>
</dbReference>
<comment type="caution">
    <text evidence="1">The sequence shown here is derived from an EMBL/GenBank/DDBJ whole genome shotgun (WGS) entry which is preliminary data.</text>
</comment>
<organism evidence="1 2">
    <name type="scientific">Prochlorothrix hollandica PCC 9006 = CALU 1027</name>
    <dbReference type="NCBI Taxonomy" id="317619"/>
    <lineage>
        <taxon>Bacteria</taxon>
        <taxon>Bacillati</taxon>
        <taxon>Cyanobacteriota</taxon>
        <taxon>Cyanophyceae</taxon>
        <taxon>Prochlorotrichales</taxon>
        <taxon>Prochlorotrichaceae</taxon>
        <taxon>Prochlorothrix</taxon>
    </lineage>
</organism>
<evidence type="ECO:0008006" key="3">
    <source>
        <dbReference type="Google" id="ProtNLM"/>
    </source>
</evidence>
<dbReference type="SUPFAM" id="SSF54427">
    <property type="entry name" value="NTF2-like"/>
    <property type="match status" value="1"/>
</dbReference>
<dbReference type="Pfam" id="PF10184">
    <property type="entry name" value="DUF2358"/>
    <property type="match status" value="1"/>
</dbReference>
<dbReference type="PANTHER" id="PTHR34123">
    <property type="entry name" value="OS04G0578200 PROTEIN"/>
    <property type="match status" value="1"/>
</dbReference>
<gene>
    <name evidence="1" type="ORF">PROH_13020</name>
</gene>
<reference evidence="1" key="1">
    <citation type="submission" date="2012-04" db="EMBL/GenBank/DDBJ databases">
        <authorList>
            <person name="Borisov I.G."/>
            <person name="Ivanikova N.V."/>
            <person name="Pinevich A.V."/>
        </authorList>
    </citation>
    <scope>NUCLEOTIDE SEQUENCE</scope>
    <source>
        <strain evidence="1">CALU 1027</strain>
    </source>
</reference>
<dbReference type="eggNOG" id="COG4319">
    <property type="taxonomic scope" value="Bacteria"/>
</dbReference>
<keyword evidence="2" id="KW-1185">Reference proteome</keyword>
<dbReference type="OrthoDB" id="1115105at2"/>
<sequence>MANPERPSPLLEIITADYQNFPHNQTYSIYAEDVFFKDPMTEFRGLAQYQKMIQFMTTWFKDSQLDLQGIEQEGDRIKTQWILSWTTPLPWQPRITISGHTEMILNQEDKVISHIDVWDCSPWSVLQQHFVI</sequence>
<protein>
    <recommendedName>
        <fullName evidence="3">DUF2358 domain-containing protein</fullName>
    </recommendedName>
</protein>
<proteinExistence type="predicted"/>
<evidence type="ECO:0000313" key="2">
    <source>
        <dbReference type="Proteomes" id="UP000034681"/>
    </source>
</evidence>